<dbReference type="EMBL" id="CAJOBG010009446">
    <property type="protein sequence ID" value="CAF4266441.1"/>
    <property type="molecule type" value="Genomic_DNA"/>
</dbReference>
<keyword evidence="1" id="KW-0472">Membrane</keyword>
<dbReference type="AlphaFoldDB" id="A0A816QFN1"/>
<evidence type="ECO:0000313" key="3">
    <source>
        <dbReference type="EMBL" id="CAF4266441.1"/>
    </source>
</evidence>
<keyword evidence="5" id="KW-1185">Reference proteome</keyword>
<proteinExistence type="predicted"/>
<accession>A0A816QFN1</accession>
<keyword evidence="1" id="KW-1133">Transmembrane helix</keyword>
<dbReference type="Proteomes" id="UP000663866">
    <property type="component" value="Unassembled WGS sequence"/>
</dbReference>
<protein>
    <submittedName>
        <fullName evidence="2">Uncharacterized protein</fullName>
    </submittedName>
</protein>
<sequence>MSINRADLVRGILVGSSIFLSSIILIITIYLLYRYRRESFTYWKNFNNKKVNEELSTQIKRNDSEILDSFKDLNNDRKSMKIFSTPTFIQELMRKSLDLAKTAEKIADEKEKRISFKEKIHLDLI</sequence>
<evidence type="ECO:0000256" key="1">
    <source>
        <dbReference type="SAM" id="Phobius"/>
    </source>
</evidence>
<evidence type="ECO:0000313" key="5">
    <source>
        <dbReference type="Proteomes" id="UP000663866"/>
    </source>
</evidence>
<name>A0A816QFN1_9BILA</name>
<dbReference type="Proteomes" id="UP000663856">
    <property type="component" value="Unassembled WGS sequence"/>
</dbReference>
<evidence type="ECO:0000313" key="2">
    <source>
        <dbReference type="EMBL" id="CAF2059298.1"/>
    </source>
</evidence>
<evidence type="ECO:0000313" key="4">
    <source>
        <dbReference type="Proteomes" id="UP000663856"/>
    </source>
</evidence>
<gene>
    <name evidence="3" type="ORF">OVN521_LOCUS29850</name>
    <name evidence="2" type="ORF">WKI299_LOCUS11799</name>
</gene>
<keyword evidence="1" id="KW-0812">Transmembrane</keyword>
<reference evidence="2" key="1">
    <citation type="submission" date="2021-02" db="EMBL/GenBank/DDBJ databases">
        <authorList>
            <person name="Nowell W R."/>
        </authorList>
    </citation>
    <scope>NUCLEOTIDE SEQUENCE</scope>
</reference>
<comment type="caution">
    <text evidence="2">The sequence shown here is derived from an EMBL/GenBank/DDBJ whole genome shotgun (WGS) entry which is preliminary data.</text>
</comment>
<dbReference type="EMBL" id="CAJNRF010004389">
    <property type="protein sequence ID" value="CAF2059298.1"/>
    <property type="molecule type" value="Genomic_DNA"/>
</dbReference>
<organism evidence="2 4">
    <name type="scientific">Rotaria magnacalcarata</name>
    <dbReference type="NCBI Taxonomy" id="392030"/>
    <lineage>
        <taxon>Eukaryota</taxon>
        <taxon>Metazoa</taxon>
        <taxon>Spiralia</taxon>
        <taxon>Gnathifera</taxon>
        <taxon>Rotifera</taxon>
        <taxon>Eurotatoria</taxon>
        <taxon>Bdelloidea</taxon>
        <taxon>Philodinida</taxon>
        <taxon>Philodinidae</taxon>
        <taxon>Rotaria</taxon>
    </lineage>
</organism>
<feature type="transmembrane region" description="Helical" evidence="1">
    <location>
        <begin position="12"/>
        <end position="33"/>
    </location>
</feature>